<dbReference type="Proteomes" id="UP001151760">
    <property type="component" value="Unassembled WGS sequence"/>
</dbReference>
<evidence type="ECO:0000256" key="1">
    <source>
        <dbReference type="SAM" id="MobiDB-lite"/>
    </source>
</evidence>
<evidence type="ECO:0000313" key="2">
    <source>
        <dbReference type="EMBL" id="GJT35612.1"/>
    </source>
</evidence>
<gene>
    <name evidence="2" type="ORF">Tco_0926031</name>
</gene>
<reference evidence="2" key="1">
    <citation type="journal article" date="2022" name="Int. J. Mol. Sci.">
        <title>Draft Genome of Tanacetum Coccineum: Genomic Comparison of Closely Related Tanacetum-Family Plants.</title>
        <authorList>
            <person name="Yamashiro T."/>
            <person name="Shiraishi A."/>
            <person name="Nakayama K."/>
            <person name="Satake H."/>
        </authorList>
    </citation>
    <scope>NUCLEOTIDE SEQUENCE</scope>
</reference>
<evidence type="ECO:0000313" key="3">
    <source>
        <dbReference type="Proteomes" id="UP001151760"/>
    </source>
</evidence>
<comment type="caution">
    <text evidence="2">The sequence shown here is derived from an EMBL/GenBank/DDBJ whole genome shotgun (WGS) entry which is preliminary data.</text>
</comment>
<keyword evidence="3" id="KW-1185">Reference proteome</keyword>
<feature type="region of interest" description="Disordered" evidence="1">
    <location>
        <begin position="42"/>
        <end position="96"/>
    </location>
</feature>
<reference evidence="2" key="2">
    <citation type="submission" date="2022-01" db="EMBL/GenBank/DDBJ databases">
        <authorList>
            <person name="Yamashiro T."/>
            <person name="Shiraishi A."/>
            <person name="Satake H."/>
            <person name="Nakayama K."/>
        </authorList>
    </citation>
    <scope>NUCLEOTIDE SEQUENCE</scope>
</reference>
<sequence>MKDDAEDRGKGYILSKDWIARLVIIESNGTESQGTTTAEFNSLLQSNQAEDQPSSSAPLPSSSHPPVISATLAYEPTPVVEPTTHHPPPSPEPNDA</sequence>
<protein>
    <submittedName>
        <fullName evidence="2">Uncharacterized protein</fullName>
    </submittedName>
</protein>
<dbReference type="EMBL" id="BQNB010015064">
    <property type="protein sequence ID" value="GJT35612.1"/>
    <property type="molecule type" value="Genomic_DNA"/>
</dbReference>
<feature type="compositionally biased region" description="Low complexity" evidence="1">
    <location>
        <begin position="53"/>
        <end position="66"/>
    </location>
</feature>
<accession>A0ABQ5DB44</accession>
<feature type="compositionally biased region" description="Polar residues" evidence="1">
    <location>
        <begin position="42"/>
        <end position="52"/>
    </location>
</feature>
<feature type="compositionally biased region" description="Pro residues" evidence="1">
    <location>
        <begin position="85"/>
        <end position="96"/>
    </location>
</feature>
<name>A0ABQ5DB44_9ASTR</name>
<organism evidence="2 3">
    <name type="scientific">Tanacetum coccineum</name>
    <dbReference type="NCBI Taxonomy" id="301880"/>
    <lineage>
        <taxon>Eukaryota</taxon>
        <taxon>Viridiplantae</taxon>
        <taxon>Streptophyta</taxon>
        <taxon>Embryophyta</taxon>
        <taxon>Tracheophyta</taxon>
        <taxon>Spermatophyta</taxon>
        <taxon>Magnoliopsida</taxon>
        <taxon>eudicotyledons</taxon>
        <taxon>Gunneridae</taxon>
        <taxon>Pentapetalae</taxon>
        <taxon>asterids</taxon>
        <taxon>campanulids</taxon>
        <taxon>Asterales</taxon>
        <taxon>Asteraceae</taxon>
        <taxon>Asteroideae</taxon>
        <taxon>Anthemideae</taxon>
        <taxon>Anthemidinae</taxon>
        <taxon>Tanacetum</taxon>
    </lineage>
</organism>
<proteinExistence type="predicted"/>